<evidence type="ECO:0000256" key="19">
    <source>
        <dbReference type="ARBA" id="ARBA00042471"/>
    </source>
</evidence>
<evidence type="ECO:0000256" key="14">
    <source>
        <dbReference type="ARBA" id="ARBA00023128"/>
    </source>
</evidence>
<protein>
    <recommendedName>
        <fullName evidence="17">ADP-ribosylhydrolase ARH3</fullName>
        <ecNumber evidence="7">3.2.1.143</ecNumber>
    </recommendedName>
    <alternativeName>
        <fullName evidence="18">ADP-ribose glycohydrolase ARH3</fullName>
    </alternativeName>
    <alternativeName>
        <fullName evidence="19">ADP-ribosylhydrolase 3</fullName>
    </alternativeName>
    <alternativeName>
        <fullName evidence="22">O-acetyl-ADP-ribose deacetylase ARH3</fullName>
    </alternativeName>
    <alternativeName>
        <fullName evidence="23">Poly(ADP-ribose) glycohydrolase ARH3</fullName>
    </alternativeName>
    <alternativeName>
        <fullName evidence="21">[Protein ADP-ribosylarginine] hydrolase-like protein 2</fullName>
    </alternativeName>
    <alternativeName>
        <fullName evidence="20">[Protein ADP-ribosylserine] hydrolase</fullName>
    </alternativeName>
</protein>
<evidence type="ECO:0000256" key="4">
    <source>
        <dbReference type="ARBA" id="ARBA00004496"/>
    </source>
</evidence>
<evidence type="ECO:0000313" key="26">
    <source>
        <dbReference type="EMBL" id="JAP83952.1"/>
    </source>
</evidence>
<dbReference type="PANTHER" id="PTHR16222:SF24">
    <property type="entry name" value="ADP-RIBOSYLHYDROLASE ARH3"/>
    <property type="match status" value="1"/>
</dbReference>
<evidence type="ECO:0000256" key="3">
    <source>
        <dbReference type="ARBA" id="ARBA00004305"/>
    </source>
</evidence>
<keyword evidence="11" id="KW-0227">DNA damage</keyword>
<dbReference type="GO" id="GO:0004649">
    <property type="term" value="F:poly(ADP-ribose) glycohydrolase activity"/>
    <property type="evidence" value="ECO:0007669"/>
    <property type="project" value="UniProtKB-EC"/>
</dbReference>
<feature type="binding site" evidence="25">
    <location>
        <position position="309"/>
    </location>
    <ligand>
        <name>Mg(2+)</name>
        <dbReference type="ChEBI" id="CHEBI:18420"/>
        <label>1</label>
    </ligand>
</feature>
<evidence type="ECO:0000256" key="25">
    <source>
        <dbReference type="PIRSR" id="PIRSR605502-1"/>
    </source>
</evidence>
<evidence type="ECO:0000256" key="24">
    <source>
        <dbReference type="ARBA" id="ARBA00049015"/>
    </source>
</evidence>
<dbReference type="GO" id="GO:0005634">
    <property type="term" value="C:nucleus"/>
    <property type="evidence" value="ECO:0007669"/>
    <property type="project" value="UniProtKB-SubCell"/>
</dbReference>
<proteinExistence type="inferred from homology"/>
<dbReference type="Pfam" id="PF03747">
    <property type="entry name" value="ADP_ribosyl_GH"/>
    <property type="match status" value="1"/>
</dbReference>
<name>A0A131YZH5_RHIAP</name>
<evidence type="ECO:0000256" key="21">
    <source>
        <dbReference type="ARBA" id="ARBA00042850"/>
    </source>
</evidence>
<keyword evidence="9" id="KW-0963">Cytoplasm</keyword>
<dbReference type="AlphaFoldDB" id="A0A131YZH5"/>
<feature type="binding site" evidence="25">
    <location>
        <position position="306"/>
    </location>
    <ligand>
        <name>Mg(2+)</name>
        <dbReference type="ChEBI" id="CHEBI:18420"/>
        <label>1</label>
    </ligand>
</feature>
<dbReference type="Gene3D" id="1.10.4080.10">
    <property type="entry name" value="ADP-ribosylation/Crystallin J1"/>
    <property type="match status" value="1"/>
</dbReference>
<evidence type="ECO:0000256" key="20">
    <source>
        <dbReference type="ARBA" id="ARBA00042722"/>
    </source>
</evidence>
<comment type="subcellular location">
    <subcellularLocation>
        <location evidence="2">Chromosome</location>
    </subcellularLocation>
    <subcellularLocation>
        <location evidence="4">Cytoplasm</location>
    </subcellularLocation>
    <subcellularLocation>
        <location evidence="3">Mitochondrion matrix</location>
    </subcellularLocation>
    <subcellularLocation>
        <location evidence="1">Nucleus</location>
    </subcellularLocation>
</comment>
<evidence type="ECO:0000256" key="11">
    <source>
        <dbReference type="ARBA" id="ARBA00022763"/>
    </source>
</evidence>
<evidence type="ECO:0000256" key="1">
    <source>
        <dbReference type="ARBA" id="ARBA00004123"/>
    </source>
</evidence>
<dbReference type="GO" id="GO:0005694">
    <property type="term" value="C:chromosome"/>
    <property type="evidence" value="ECO:0007669"/>
    <property type="project" value="UniProtKB-SubCell"/>
</dbReference>
<keyword evidence="12 26" id="KW-0378">Hydrolase</keyword>
<keyword evidence="16" id="KW-0539">Nucleus</keyword>
<evidence type="ECO:0000256" key="22">
    <source>
        <dbReference type="ARBA" id="ARBA00043187"/>
    </source>
</evidence>
<evidence type="ECO:0000256" key="9">
    <source>
        <dbReference type="ARBA" id="ARBA00022490"/>
    </source>
</evidence>
<evidence type="ECO:0000256" key="2">
    <source>
        <dbReference type="ARBA" id="ARBA00004286"/>
    </source>
</evidence>
<feature type="binding site" evidence="25">
    <location>
        <position position="66"/>
    </location>
    <ligand>
        <name>Mg(2+)</name>
        <dbReference type="ChEBI" id="CHEBI:18420"/>
        <label>1</label>
    </ligand>
</feature>
<keyword evidence="10 25" id="KW-0479">Metal-binding</keyword>
<comment type="subunit">
    <text evidence="6">Monomer.</text>
</comment>
<evidence type="ECO:0000256" key="5">
    <source>
        <dbReference type="ARBA" id="ARBA00010702"/>
    </source>
</evidence>
<evidence type="ECO:0000256" key="10">
    <source>
        <dbReference type="ARBA" id="ARBA00022723"/>
    </source>
</evidence>
<dbReference type="EC" id="3.2.1.143" evidence="7"/>
<comment type="catalytic activity">
    <reaction evidence="24">
        <text>alpha-NAD(+) + H2O = ADP-D-ribose + nicotinamide + H(+)</text>
        <dbReference type="Rhea" id="RHEA:68792"/>
        <dbReference type="ChEBI" id="CHEBI:15377"/>
        <dbReference type="ChEBI" id="CHEBI:15378"/>
        <dbReference type="ChEBI" id="CHEBI:17154"/>
        <dbReference type="ChEBI" id="CHEBI:57967"/>
        <dbReference type="ChEBI" id="CHEBI:77017"/>
    </reaction>
</comment>
<dbReference type="GO" id="GO:0046872">
    <property type="term" value="F:metal ion binding"/>
    <property type="evidence" value="ECO:0007669"/>
    <property type="project" value="UniProtKB-KW"/>
</dbReference>
<evidence type="ECO:0000256" key="8">
    <source>
        <dbReference type="ARBA" id="ARBA00022454"/>
    </source>
</evidence>
<dbReference type="EMBL" id="GEDV01004605">
    <property type="protein sequence ID" value="JAP83952.1"/>
    <property type="molecule type" value="Transcribed_RNA"/>
</dbReference>
<dbReference type="FunFam" id="1.10.4080.10:FF:000001">
    <property type="entry name" value="ADP-ribose glycohydrolase ARH3"/>
    <property type="match status" value="1"/>
</dbReference>
<feature type="binding site" evidence="25">
    <location>
        <position position="308"/>
    </location>
    <ligand>
        <name>Mg(2+)</name>
        <dbReference type="ChEBI" id="CHEBI:18420"/>
        <label>1</label>
    </ligand>
</feature>
<sequence>MSAVTNSVCSLAGKFRGCLVGSLLGDCLGAPFEGDFPISKSVLTSYISKLLDESAKGLLPFRPYTDDTAMTRCLATSLIEKKGFHASDLAQRFTSEYFEQPKRGYGPNVVDVFHALKKSNFEDPFGPAKSQFEGTGSYGNGGAMRVAPVALFCHKNMAEMISVAEKQARITHTHKNGYNGAILQCLAVHRAVASDAQVPLNKAAFLDFLVEQMDTIESKGTKLVTDPSVDKPFTTSLQNMRRVLCDEPQDLSAEEVAALFGNDVSAHKSVPTAIYAFLRSHEPLPFFQTENPFVRAIVLSISVGGDTDTIASMAGSISGAFHSLSGIPTSLQRHCEGLDITLKLADDMYEFVGSH</sequence>
<accession>A0A131YZH5</accession>
<comment type="similarity">
    <text evidence="5">Belongs to the ADP-ribosylglycohydrolase family.</text>
</comment>
<feature type="binding site" evidence="25">
    <location>
        <position position="65"/>
    </location>
    <ligand>
        <name>Mg(2+)</name>
        <dbReference type="ChEBI" id="CHEBI:18420"/>
        <label>1</label>
    </ligand>
</feature>
<evidence type="ECO:0000256" key="12">
    <source>
        <dbReference type="ARBA" id="ARBA00022801"/>
    </source>
</evidence>
<dbReference type="GO" id="GO:0006281">
    <property type="term" value="P:DNA repair"/>
    <property type="evidence" value="ECO:0007669"/>
    <property type="project" value="UniProtKB-KW"/>
</dbReference>
<keyword evidence="8" id="KW-0158">Chromosome</keyword>
<keyword evidence="13 25" id="KW-0460">Magnesium</keyword>
<evidence type="ECO:0000256" key="15">
    <source>
        <dbReference type="ARBA" id="ARBA00023204"/>
    </source>
</evidence>
<dbReference type="GO" id="GO:0005759">
    <property type="term" value="C:mitochondrial matrix"/>
    <property type="evidence" value="ECO:0007669"/>
    <property type="project" value="UniProtKB-SubCell"/>
</dbReference>
<evidence type="ECO:0000256" key="13">
    <source>
        <dbReference type="ARBA" id="ARBA00022842"/>
    </source>
</evidence>
<dbReference type="PANTHER" id="PTHR16222">
    <property type="entry name" value="ADP-RIBOSYLGLYCOHYDROLASE"/>
    <property type="match status" value="1"/>
</dbReference>
<keyword evidence="15" id="KW-0234">DNA repair</keyword>
<dbReference type="InterPro" id="IPR036705">
    <property type="entry name" value="Ribosyl_crysJ1_sf"/>
</dbReference>
<evidence type="ECO:0000256" key="18">
    <source>
        <dbReference type="ARBA" id="ARBA00042398"/>
    </source>
</evidence>
<evidence type="ECO:0000256" key="6">
    <source>
        <dbReference type="ARBA" id="ARBA00011245"/>
    </source>
</evidence>
<organism evidence="26">
    <name type="scientific">Rhipicephalus appendiculatus</name>
    <name type="common">Brown ear tick</name>
    <dbReference type="NCBI Taxonomy" id="34631"/>
    <lineage>
        <taxon>Eukaryota</taxon>
        <taxon>Metazoa</taxon>
        <taxon>Ecdysozoa</taxon>
        <taxon>Arthropoda</taxon>
        <taxon>Chelicerata</taxon>
        <taxon>Arachnida</taxon>
        <taxon>Acari</taxon>
        <taxon>Parasitiformes</taxon>
        <taxon>Ixodida</taxon>
        <taxon>Ixodoidea</taxon>
        <taxon>Ixodidae</taxon>
        <taxon>Rhipicephalinae</taxon>
        <taxon>Rhipicephalus</taxon>
        <taxon>Rhipicephalus</taxon>
    </lineage>
</organism>
<evidence type="ECO:0000256" key="23">
    <source>
        <dbReference type="ARBA" id="ARBA00043193"/>
    </source>
</evidence>
<dbReference type="SUPFAM" id="SSF101478">
    <property type="entry name" value="ADP-ribosylglycohydrolase"/>
    <property type="match status" value="1"/>
</dbReference>
<evidence type="ECO:0000256" key="7">
    <source>
        <dbReference type="ARBA" id="ARBA00012255"/>
    </source>
</evidence>
<evidence type="ECO:0000256" key="17">
    <source>
        <dbReference type="ARBA" id="ARBA00041057"/>
    </source>
</evidence>
<evidence type="ECO:0000256" key="16">
    <source>
        <dbReference type="ARBA" id="ARBA00023242"/>
    </source>
</evidence>
<keyword evidence="14" id="KW-0496">Mitochondrion</keyword>
<dbReference type="InterPro" id="IPR050792">
    <property type="entry name" value="ADP-ribosylglycohydrolase"/>
</dbReference>
<feature type="binding site" evidence="25">
    <location>
        <position position="67"/>
    </location>
    <ligand>
        <name>Mg(2+)</name>
        <dbReference type="ChEBI" id="CHEBI:18420"/>
        <label>1</label>
    </ligand>
</feature>
<dbReference type="GO" id="GO:0140290">
    <property type="term" value="P:peptidyl-serine ADP-deribosylation"/>
    <property type="evidence" value="ECO:0007669"/>
    <property type="project" value="UniProtKB-ARBA"/>
</dbReference>
<comment type="cofactor">
    <cofactor evidence="25">
        <name>Mg(2+)</name>
        <dbReference type="ChEBI" id="CHEBI:18420"/>
    </cofactor>
    <text evidence="25">Binds 2 magnesium ions per subunit.</text>
</comment>
<reference evidence="26" key="1">
    <citation type="journal article" date="2016" name="Ticks Tick Borne Dis.">
        <title>De novo assembly and annotation of the salivary gland transcriptome of Rhipicephalus appendiculatus male and female ticks during blood feeding.</title>
        <authorList>
            <person name="de Castro M.H."/>
            <person name="de Klerk D."/>
            <person name="Pienaar R."/>
            <person name="Latif A.A."/>
            <person name="Rees D.J."/>
            <person name="Mans B.J."/>
        </authorList>
    </citation>
    <scope>NUCLEOTIDE SEQUENCE</scope>
    <source>
        <tissue evidence="26">Salivary glands</tissue>
    </source>
</reference>
<dbReference type="InterPro" id="IPR005502">
    <property type="entry name" value="Ribosyl_crysJ1"/>
</dbReference>